<dbReference type="SUPFAM" id="SSF52540">
    <property type="entry name" value="P-loop containing nucleoside triphosphate hydrolases"/>
    <property type="match status" value="1"/>
</dbReference>
<keyword evidence="1" id="KW-1133">Transmembrane helix</keyword>
<name>R0KTD9_NOSB1</name>
<feature type="transmembrane region" description="Helical" evidence="1">
    <location>
        <begin position="6"/>
        <end position="21"/>
    </location>
</feature>
<keyword evidence="1" id="KW-0812">Transmembrane</keyword>
<dbReference type="HOGENOM" id="CLU_148791_0_0_1"/>
<protein>
    <submittedName>
        <fullName evidence="2">Uncharacterized protein</fullName>
    </submittedName>
</protein>
<dbReference type="VEuPathDB" id="MicrosporidiaDB:NBO_41g0050"/>
<accession>R0KTD9</accession>
<dbReference type="AlphaFoldDB" id="R0KTD9"/>
<keyword evidence="3" id="KW-1185">Reference proteome</keyword>
<dbReference type="OMA" id="FSINCTD"/>
<organism evidence="2 3">
    <name type="scientific">Nosema bombycis (strain CQ1 / CVCC 102059)</name>
    <name type="common">Microsporidian parasite</name>
    <name type="synonym">Pebrine of silkworm</name>
    <dbReference type="NCBI Taxonomy" id="578461"/>
    <lineage>
        <taxon>Eukaryota</taxon>
        <taxon>Fungi</taxon>
        <taxon>Fungi incertae sedis</taxon>
        <taxon>Microsporidia</taxon>
        <taxon>Nosematidae</taxon>
        <taxon>Nosema</taxon>
    </lineage>
</organism>
<evidence type="ECO:0000313" key="3">
    <source>
        <dbReference type="Proteomes" id="UP000016927"/>
    </source>
</evidence>
<keyword evidence="1" id="KW-0472">Membrane</keyword>
<dbReference type="OrthoDB" id="10490622at2759"/>
<evidence type="ECO:0000313" key="2">
    <source>
        <dbReference type="EMBL" id="EOB14076.1"/>
    </source>
</evidence>
<dbReference type="EMBL" id="KB908949">
    <property type="protein sequence ID" value="EOB14076.1"/>
    <property type="molecule type" value="Genomic_DNA"/>
</dbReference>
<dbReference type="Proteomes" id="UP000016927">
    <property type="component" value="Unassembled WGS sequence"/>
</dbReference>
<sequence length="144" mass="17289">MLIEVLIFILICLFVIAKFLKRRPRRIRFIGGRGTGKTSLLNYLLSYNYKTVPTLERYTIKYKNCTLEEVPEKDGEFLTKYSIDDPNLEYYFFIKDLEDYEILRKLIDMKKFNLKFVMVKENLESKKEDLICLKGDFNLFKKIL</sequence>
<evidence type="ECO:0000256" key="1">
    <source>
        <dbReference type="SAM" id="Phobius"/>
    </source>
</evidence>
<gene>
    <name evidence="2" type="ORF">NBO_41g0050</name>
</gene>
<dbReference type="InterPro" id="IPR027417">
    <property type="entry name" value="P-loop_NTPase"/>
</dbReference>
<reference evidence="2 3" key="1">
    <citation type="journal article" date="2013" name="BMC Genomics">
        <title>Comparative genomics of parasitic silkworm microsporidia reveal an association between genome expansion and host adaptation.</title>
        <authorList>
            <person name="Pan G."/>
            <person name="Xu J."/>
            <person name="Li T."/>
            <person name="Xia Q."/>
            <person name="Liu S.L."/>
            <person name="Zhang G."/>
            <person name="Li S."/>
            <person name="Li C."/>
            <person name="Liu H."/>
            <person name="Yang L."/>
            <person name="Liu T."/>
            <person name="Zhang X."/>
            <person name="Wu Z."/>
            <person name="Fan W."/>
            <person name="Dang X."/>
            <person name="Xiang H."/>
            <person name="Tao M."/>
            <person name="Li Y."/>
            <person name="Hu J."/>
            <person name="Li Z."/>
            <person name="Lin L."/>
            <person name="Luo J."/>
            <person name="Geng L."/>
            <person name="Wang L."/>
            <person name="Long M."/>
            <person name="Wan Y."/>
            <person name="He N."/>
            <person name="Zhang Z."/>
            <person name="Lu C."/>
            <person name="Keeling P.J."/>
            <person name="Wang J."/>
            <person name="Xiang Z."/>
            <person name="Zhou Z."/>
        </authorList>
    </citation>
    <scope>NUCLEOTIDE SEQUENCE [LARGE SCALE GENOMIC DNA]</scope>
    <source>
        <strain evidence="3">CQ1 / CVCC 102059</strain>
    </source>
</reference>
<proteinExistence type="predicted"/>